<dbReference type="PANTHER" id="PTHR37841:SF1">
    <property type="entry name" value="DUF3298 DOMAIN-CONTAINING PROTEIN"/>
    <property type="match status" value="1"/>
</dbReference>
<dbReference type="RefSeq" id="WP_118656928.1">
    <property type="nucleotide sequence ID" value="NZ_JACOOK010000001.1"/>
</dbReference>
<dbReference type="Pfam" id="PF14903">
    <property type="entry name" value="WG_beta_rep"/>
    <property type="match status" value="4"/>
</dbReference>
<dbReference type="Proteomes" id="UP000636891">
    <property type="component" value="Unassembled WGS sequence"/>
</dbReference>
<name>A0ABR7CKE9_9BACT</name>
<evidence type="ECO:0000313" key="1">
    <source>
        <dbReference type="EMBL" id="MBC5615705.1"/>
    </source>
</evidence>
<proteinExistence type="predicted"/>
<dbReference type="PANTHER" id="PTHR37841">
    <property type="entry name" value="GLR2918 PROTEIN"/>
    <property type="match status" value="1"/>
</dbReference>
<protein>
    <submittedName>
        <fullName evidence="1">WG repeat-containing protein</fullName>
    </submittedName>
</protein>
<comment type="caution">
    <text evidence="1">The sequence shown here is derived from an EMBL/GenBank/DDBJ whole genome shotgun (WGS) entry which is preliminary data.</text>
</comment>
<reference evidence="1 2" key="1">
    <citation type="submission" date="2020-08" db="EMBL/GenBank/DDBJ databases">
        <title>Genome public.</title>
        <authorList>
            <person name="Liu C."/>
            <person name="Sun Q."/>
        </authorList>
    </citation>
    <scope>NUCLEOTIDE SEQUENCE [LARGE SCALE GENOMIC DNA]</scope>
    <source>
        <strain evidence="1 2">New-7</strain>
    </source>
</reference>
<dbReference type="EMBL" id="JACOOK010000001">
    <property type="protein sequence ID" value="MBC5615705.1"/>
    <property type="molecule type" value="Genomic_DNA"/>
</dbReference>
<sequence length="500" mass="56718">MALSIYNLIESVCNPAGRFKTLREIGVKTDEKGDPVFSYSGTTISFSVVWKGRSYLLKCSLREEQENTLSWRRIAAYLQRIRSSFLVGYYYLSGEMLVFNDRGAAGYIDVVLMEYPDHMQPLDEFLEKACMEGDKERIRKLLTEFCQMAVWLINDNLVHGAIRASNVMIDKDCSVHLVNYEYMQMPRSDAPDYESIRDADNVMVANLALGIKAVASDPAAFRYLRGNAIFRFPVVRSPLLPMFADVAREAGCEPVLRIVEMLSCSNHTLHGRLALSEALRKLAGDRTELGVDLSVKLANERKPSAAEPDDSDARREEYLLNRTQLQSFYCWVGPVCESLICVRKGDLWGYVDCSGNEALPLRYEWASDFMEGRAEVMRNGCYGLIDKTGKEILPAIYELVEWNSERGIAKVACDGLFGLCDRDGKELVPFIYRWMGGTENDLILVFSEKHYGYIRQDGTAVIPFRYDDAYDFKDGTALVVRGGKSYKIDMQGREEETTEE</sequence>
<dbReference type="Gene3D" id="1.10.510.10">
    <property type="entry name" value="Transferase(Phosphotransferase) domain 1"/>
    <property type="match status" value="1"/>
</dbReference>
<dbReference type="InterPro" id="IPR032774">
    <property type="entry name" value="WG_beta_rep"/>
</dbReference>
<dbReference type="InterPro" id="IPR011009">
    <property type="entry name" value="Kinase-like_dom_sf"/>
</dbReference>
<keyword evidence="2" id="KW-1185">Reference proteome</keyword>
<organism evidence="1 2">
    <name type="scientific">Alistipes hominis</name>
    <dbReference type="NCBI Taxonomy" id="2763015"/>
    <lineage>
        <taxon>Bacteria</taxon>
        <taxon>Pseudomonadati</taxon>
        <taxon>Bacteroidota</taxon>
        <taxon>Bacteroidia</taxon>
        <taxon>Bacteroidales</taxon>
        <taxon>Rikenellaceae</taxon>
        <taxon>Alistipes</taxon>
    </lineage>
</organism>
<accession>A0ABR7CKE9</accession>
<evidence type="ECO:0000313" key="2">
    <source>
        <dbReference type="Proteomes" id="UP000636891"/>
    </source>
</evidence>
<gene>
    <name evidence="1" type="ORF">H8S08_01550</name>
</gene>
<dbReference type="SUPFAM" id="SSF56112">
    <property type="entry name" value="Protein kinase-like (PK-like)"/>
    <property type="match status" value="1"/>
</dbReference>